<evidence type="ECO:0000259" key="7">
    <source>
        <dbReference type="PROSITE" id="PS50835"/>
    </source>
</evidence>
<protein>
    <submittedName>
        <fullName evidence="9">Natural killer cell receptor 2B4 isoform X1</fullName>
    </submittedName>
</protein>
<evidence type="ECO:0000313" key="9">
    <source>
        <dbReference type="RefSeq" id="XP_060053636.1"/>
    </source>
</evidence>
<dbReference type="InterPro" id="IPR013783">
    <property type="entry name" value="Ig-like_fold"/>
</dbReference>
<feature type="compositionally biased region" description="Low complexity" evidence="5">
    <location>
        <begin position="265"/>
        <end position="277"/>
    </location>
</feature>
<keyword evidence="6" id="KW-1133">Transmembrane helix</keyword>
<accession>A0ABM3XXU5</accession>
<dbReference type="InterPro" id="IPR024303">
    <property type="entry name" value="NK_rcpt_2B4_Ig_dom"/>
</dbReference>
<keyword evidence="4" id="KW-0325">Glycoprotein</keyword>
<keyword evidence="2" id="KW-0732">Signal</keyword>
<gene>
    <name evidence="9" type="primary">CD244</name>
</gene>
<keyword evidence="3 6" id="KW-0472">Membrane</keyword>
<evidence type="ECO:0000256" key="3">
    <source>
        <dbReference type="ARBA" id="ARBA00023136"/>
    </source>
</evidence>
<evidence type="ECO:0000256" key="4">
    <source>
        <dbReference type="ARBA" id="ARBA00023180"/>
    </source>
</evidence>
<evidence type="ECO:0000256" key="2">
    <source>
        <dbReference type="ARBA" id="ARBA00022729"/>
    </source>
</evidence>
<dbReference type="GeneID" id="103119314"/>
<dbReference type="InterPro" id="IPR036179">
    <property type="entry name" value="Ig-like_dom_sf"/>
</dbReference>
<keyword evidence="6" id="KW-0812">Transmembrane</keyword>
<dbReference type="InterPro" id="IPR007110">
    <property type="entry name" value="Ig-like_dom"/>
</dbReference>
<reference evidence="9" key="1">
    <citation type="submission" date="2025-08" db="UniProtKB">
        <authorList>
            <consortium name="RefSeq"/>
        </authorList>
    </citation>
    <scope>IDENTIFICATION</scope>
</reference>
<proteinExistence type="predicted"/>
<keyword evidence="8" id="KW-1185">Reference proteome</keyword>
<feature type="compositionally biased region" description="Basic and acidic residues" evidence="5">
    <location>
        <begin position="253"/>
        <end position="262"/>
    </location>
</feature>
<name>A0ABM3XXU5_ERIEU</name>
<feature type="domain" description="Ig-like" evidence="7">
    <location>
        <begin position="130"/>
        <end position="208"/>
    </location>
</feature>
<dbReference type="PANTHER" id="PTHR12080:SF56">
    <property type="entry name" value="NATURAL KILLER CELL RECEPTOR 2B4"/>
    <property type="match status" value="1"/>
</dbReference>
<dbReference type="Pfam" id="PF11465">
    <property type="entry name" value="Receptor_2B4"/>
    <property type="match status" value="1"/>
</dbReference>
<evidence type="ECO:0000313" key="8">
    <source>
        <dbReference type="Proteomes" id="UP001652624"/>
    </source>
</evidence>
<dbReference type="PROSITE" id="PS50835">
    <property type="entry name" value="IG_LIKE"/>
    <property type="match status" value="1"/>
</dbReference>
<evidence type="ECO:0000256" key="5">
    <source>
        <dbReference type="SAM" id="MobiDB-lite"/>
    </source>
</evidence>
<evidence type="ECO:0000256" key="6">
    <source>
        <dbReference type="SAM" id="Phobius"/>
    </source>
</evidence>
<evidence type="ECO:0000256" key="1">
    <source>
        <dbReference type="ARBA" id="ARBA00004370"/>
    </source>
</evidence>
<keyword evidence="9" id="KW-0675">Receptor</keyword>
<dbReference type="PANTHER" id="PTHR12080">
    <property type="entry name" value="SIGNALING LYMPHOCYTIC ACTIVATION MOLECULE"/>
    <property type="match status" value="1"/>
</dbReference>
<dbReference type="SUPFAM" id="SSF48726">
    <property type="entry name" value="Immunoglobulin"/>
    <property type="match status" value="2"/>
</dbReference>
<dbReference type="InterPro" id="IPR015631">
    <property type="entry name" value="CD2/SLAM_rcpt"/>
</dbReference>
<sequence>MASWIKPHPKKPSSSPPDTCVIRPSNSSLSLQFPYRLTVPLLTVRWKVKLISMPTSNVILKWKDGSTNYGKFARTHFNNRVKFIEENVTLLIKPAQRNDTGSYSLETDDKFGVTTTIHFKVTILDPVKEPRVQVKSNVLTGGLCQVVLNCQAPRDGNLSFQWYQDSMQMPVLMNDTPWEVEVIVKSSHNYTCRVSNEFSSANHSLRLDPSCLDPSKMNLSSPAILVTLGVIILLLGSLACFLVWRRRGKRRKQSESIHRTVYEDVNNPRNRNQVNQVGCPQDSRKPGQNSSEDTKTIYSTVQIQSSASTSGENSNTLYSLVQPSRKSVSKKKQPSPSLNYTVHEEVGNGKPRALGPSRLSLKEVQNFQIYS</sequence>
<feature type="region of interest" description="Disordered" evidence="5">
    <location>
        <begin position="253"/>
        <end position="294"/>
    </location>
</feature>
<organism evidence="8 9">
    <name type="scientific">Erinaceus europaeus</name>
    <name type="common">Western European hedgehog</name>
    <dbReference type="NCBI Taxonomy" id="9365"/>
    <lineage>
        <taxon>Eukaryota</taxon>
        <taxon>Metazoa</taxon>
        <taxon>Chordata</taxon>
        <taxon>Craniata</taxon>
        <taxon>Vertebrata</taxon>
        <taxon>Euteleostomi</taxon>
        <taxon>Mammalia</taxon>
        <taxon>Eutheria</taxon>
        <taxon>Laurasiatheria</taxon>
        <taxon>Eulipotyphla</taxon>
        <taxon>Erinaceidae</taxon>
        <taxon>Erinaceinae</taxon>
        <taxon>Erinaceus</taxon>
    </lineage>
</organism>
<dbReference type="Gene3D" id="2.60.40.10">
    <property type="entry name" value="Immunoglobulins"/>
    <property type="match status" value="2"/>
</dbReference>
<dbReference type="Proteomes" id="UP001652624">
    <property type="component" value="Chromosome 9"/>
</dbReference>
<feature type="transmembrane region" description="Helical" evidence="6">
    <location>
        <begin position="223"/>
        <end position="244"/>
    </location>
</feature>
<comment type="subcellular location">
    <subcellularLocation>
        <location evidence="1">Membrane</location>
    </subcellularLocation>
</comment>
<feature type="region of interest" description="Disordered" evidence="5">
    <location>
        <begin position="322"/>
        <end position="356"/>
    </location>
</feature>
<dbReference type="RefSeq" id="XP_060053636.1">
    <property type="nucleotide sequence ID" value="XM_060197653.1"/>
</dbReference>